<dbReference type="Proteomes" id="UP001055125">
    <property type="component" value="Unassembled WGS sequence"/>
</dbReference>
<accession>A0ABQ4S4M0</accession>
<dbReference type="RefSeq" id="WP_238247248.1">
    <property type="nucleotide sequence ID" value="NZ_BPQP01000168.1"/>
</dbReference>
<organism evidence="1 2">
    <name type="scientific">Methylobacterium iners</name>
    <dbReference type="NCBI Taxonomy" id="418707"/>
    <lineage>
        <taxon>Bacteria</taxon>
        <taxon>Pseudomonadati</taxon>
        <taxon>Pseudomonadota</taxon>
        <taxon>Alphaproteobacteria</taxon>
        <taxon>Hyphomicrobiales</taxon>
        <taxon>Methylobacteriaceae</taxon>
        <taxon>Methylobacterium</taxon>
    </lineage>
</organism>
<evidence type="ECO:0000313" key="2">
    <source>
        <dbReference type="Proteomes" id="UP001055125"/>
    </source>
</evidence>
<comment type="caution">
    <text evidence="1">The sequence shown here is derived from an EMBL/GenBank/DDBJ whole genome shotgun (WGS) entry which is preliminary data.</text>
</comment>
<gene>
    <name evidence="1" type="ORF">OCOJLMKI_5317</name>
</gene>
<reference evidence="1" key="2">
    <citation type="submission" date="2021-08" db="EMBL/GenBank/DDBJ databases">
        <authorList>
            <person name="Tani A."/>
            <person name="Ola A."/>
            <person name="Ogura Y."/>
            <person name="Katsura K."/>
            <person name="Hayashi T."/>
        </authorList>
    </citation>
    <scope>NUCLEOTIDE SEQUENCE</scope>
    <source>
        <strain evidence="1">DSM 19015</strain>
    </source>
</reference>
<dbReference type="EMBL" id="BPQP01000168">
    <property type="protein sequence ID" value="GJD98078.1"/>
    <property type="molecule type" value="Genomic_DNA"/>
</dbReference>
<name>A0ABQ4S4M0_9HYPH</name>
<evidence type="ECO:0000313" key="1">
    <source>
        <dbReference type="EMBL" id="GJD98078.1"/>
    </source>
</evidence>
<proteinExistence type="predicted"/>
<keyword evidence="2" id="KW-1185">Reference proteome</keyword>
<sequence length="83" mass="9274">MKHHTDRFELDAATTSLVVGLAAERADRPSTAALMTIERLRRLEEEVRCSGTTRQTLQKISSARRILGDRVEFGRFTGPFLAG</sequence>
<protein>
    <submittedName>
        <fullName evidence="1">Uncharacterized protein</fullName>
    </submittedName>
</protein>
<reference evidence="1" key="1">
    <citation type="journal article" date="2021" name="Front. Microbiol.">
        <title>Comprehensive Comparative Genomics and Phenotyping of Methylobacterium Species.</title>
        <authorList>
            <person name="Alessa O."/>
            <person name="Ogura Y."/>
            <person name="Fujitani Y."/>
            <person name="Takami H."/>
            <person name="Hayashi T."/>
            <person name="Sahin N."/>
            <person name="Tani A."/>
        </authorList>
    </citation>
    <scope>NUCLEOTIDE SEQUENCE</scope>
    <source>
        <strain evidence="1">DSM 19015</strain>
    </source>
</reference>